<feature type="domain" description="AB hydrolase-1" evidence="1">
    <location>
        <begin position="61"/>
        <end position="193"/>
    </location>
</feature>
<proteinExistence type="predicted"/>
<reference evidence="2 3" key="1">
    <citation type="submission" date="2024-08" db="EMBL/GenBank/DDBJ databases">
        <authorList>
            <person name="Cucini C."/>
            <person name="Frati F."/>
        </authorList>
    </citation>
    <scope>NUCLEOTIDE SEQUENCE [LARGE SCALE GENOMIC DNA]</scope>
</reference>
<name>A0ABP1PJW8_9HEXA</name>
<dbReference type="SUPFAM" id="SSF53474">
    <property type="entry name" value="alpha/beta-Hydrolases"/>
    <property type="match status" value="1"/>
</dbReference>
<dbReference type="PANTHER" id="PTHR46331">
    <property type="entry name" value="VALACYCLOVIR HYDROLASE"/>
    <property type="match status" value="1"/>
</dbReference>
<accession>A0ABP1PJW8</accession>
<protein>
    <recommendedName>
        <fullName evidence="1">AB hydrolase-1 domain-containing protein</fullName>
    </recommendedName>
</protein>
<dbReference type="InterPro" id="IPR000073">
    <property type="entry name" value="AB_hydrolase_1"/>
</dbReference>
<keyword evidence="3" id="KW-1185">Reference proteome</keyword>
<dbReference type="Gene3D" id="3.40.50.1820">
    <property type="entry name" value="alpha/beta hydrolase"/>
    <property type="match status" value="1"/>
</dbReference>
<dbReference type="Pfam" id="PF00561">
    <property type="entry name" value="Abhydrolase_1"/>
    <property type="match status" value="1"/>
</dbReference>
<sequence>MRRMGSVCILSSIRIISAKIDPLLSVYRSGIHTNSWKMAQRKVNVSGININIEQIGDGSHAFLCLPGALGCIEADFGPLLPKFTKNKFTVVAWDPPGFGKSRPPNRDFSGGTQYFHRDAVSANELMKTLGFPQYSLLGWSDGANTACVVAAKFPDAVKKLVIWGGNSYISDEDMKLYKQVENLDNWSDRMKAPLIKVYGEEYFRKSWAEWNALFATLHKNGGDIFKNELPRIQCPTFIIHGMKDVMVPFFHAEYFNKHIKNSRLHVMPDGKHNLHLKYADEFVKLAEEFLEE</sequence>
<dbReference type="EMBL" id="CAXLJM020000004">
    <property type="protein sequence ID" value="CAL8069613.1"/>
    <property type="molecule type" value="Genomic_DNA"/>
</dbReference>
<dbReference type="Proteomes" id="UP001642540">
    <property type="component" value="Unassembled WGS sequence"/>
</dbReference>
<organism evidence="2 3">
    <name type="scientific">Orchesella dallaii</name>
    <dbReference type="NCBI Taxonomy" id="48710"/>
    <lineage>
        <taxon>Eukaryota</taxon>
        <taxon>Metazoa</taxon>
        <taxon>Ecdysozoa</taxon>
        <taxon>Arthropoda</taxon>
        <taxon>Hexapoda</taxon>
        <taxon>Collembola</taxon>
        <taxon>Entomobryomorpha</taxon>
        <taxon>Entomobryoidea</taxon>
        <taxon>Orchesellidae</taxon>
        <taxon>Orchesellinae</taxon>
        <taxon>Orchesella</taxon>
    </lineage>
</organism>
<dbReference type="InterPro" id="IPR029058">
    <property type="entry name" value="AB_hydrolase_fold"/>
</dbReference>
<evidence type="ECO:0000313" key="3">
    <source>
        <dbReference type="Proteomes" id="UP001642540"/>
    </source>
</evidence>
<comment type="caution">
    <text evidence="2">The sequence shown here is derived from an EMBL/GenBank/DDBJ whole genome shotgun (WGS) entry which is preliminary data.</text>
</comment>
<evidence type="ECO:0000313" key="2">
    <source>
        <dbReference type="EMBL" id="CAL8069613.1"/>
    </source>
</evidence>
<dbReference type="PRINTS" id="PR00111">
    <property type="entry name" value="ABHYDROLASE"/>
</dbReference>
<evidence type="ECO:0000259" key="1">
    <source>
        <dbReference type="Pfam" id="PF00561"/>
    </source>
</evidence>
<dbReference type="PANTHER" id="PTHR46331:SF2">
    <property type="entry name" value="VALACYCLOVIR HYDROLASE"/>
    <property type="match status" value="1"/>
</dbReference>
<gene>
    <name evidence="2" type="ORF">ODALV1_LOCUS855</name>
</gene>